<evidence type="ECO:0000256" key="1">
    <source>
        <dbReference type="SAM" id="SignalP"/>
    </source>
</evidence>
<dbReference type="AlphaFoldDB" id="A0A812STM7"/>
<feature type="chain" id="PRO_5032719609" description="J domain-containing protein" evidence="1">
    <location>
        <begin position="20"/>
        <end position="368"/>
    </location>
</feature>
<proteinExistence type="predicted"/>
<dbReference type="InterPro" id="IPR001623">
    <property type="entry name" value="DnaJ_domain"/>
</dbReference>
<dbReference type="Gene3D" id="1.10.287.110">
    <property type="entry name" value="DnaJ domain"/>
    <property type="match status" value="1"/>
</dbReference>
<protein>
    <recommendedName>
        <fullName evidence="4">J domain-containing protein</fullName>
    </recommendedName>
</protein>
<dbReference type="OrthoDB" id="441101at2759"/>
<dbReference type="SUPFAM" id="SSF46565">
    <property type="entry name" value="Chaperone J-domain"/>
    <property type="match status" value="1"/>
</dbReference>
<comment type="caution">
    <text evidence="2">The sequence shown here is derived from an EMBL/GenBank/DDBJ whole genome shotgun (WGS) entry which is preliminary data.</text>
</comment>
<evidence type="ECO:0008006" key="4">
    <source>
        <dbReference type="Google" id="ProtNLM"/>
    </source>
</evidence>
<sequence length="368" mass="41554">LLQRAKRALVSILLELAAAYDVGLQLTRDSSDDAITRAFRRVSVKVHPDKGGSAADAQRLNAARDQWFCAFVASHVAPWTVKHWVATMEANTSGTVHLHLMLQFARAQNCGSSRFMFEGTRPNASTQDYLGEGLCRKKLQQSIDRGMFYVWADKIGTHRLPDGGLCVSGNYQPCWTKATLSYQVLGKWPEALWKQRKLTSDKYEEYLYLTRDGVLARKRNLDAVREHEVEAAEAAVIEANTKRIRSNPALYQPFPEVPVASAWLATFCEDRLRYPLLVVHDGIILDDVRDLAFLAEHQEKLQGKYDARVEFATTPGGTCAYSKYLFAVPIAVTINHSTRNIDFLHSHDWLKHPKNRVLVNFPDILGQV</sequence>
<dbReference type="InterPro" id="IPR036869">
    <property type="entry name" value="J_dom_sf"/>
</dbReference>
<feature type="non-terminal residue" evidence="2">
    <location>
        <position position="368"/>
    </location>
</feature>
<dbReference type="EMBL" id="CAJNIZ010026259">
    <property type="protein sequence ID" value="CAE7490547.1"/>
    <property type="molecule type" value="Genomic_DNA"/>
</dbReference>
<keyword evidence="1" id="KW-0732">Signal</keyword>
<dbReference type="Proteomes" id="UP000649617">
    <property type="component" value="Unassembled WGS sequence"/>
</dbReference>
<name>A0A812STM7_SYMPI</name>
<gene>
    <name evidence="2" type="ORF">SPIL2461_LOCUS12643</name>
</gene>
<dbReference type="CDD" id="cd06257">
    <property type="entry name" value="DnaJ"/>
    <property type="match status" value="1"/>
</dbReference>
<organism evidence="2 3">
    <name type="scientific">Symbiodinium pilosum</name>
    <name type="common">Dinoflagellate</name>
    <dbReference type="NCBI Taxonomy" id="2952"/>
    <lineage>
        <taxon>Eukaryota</taxon>
        <taxon>Sar</taxon>
        <taxon>Alveolata</taxon>
        <taxon>Dinophyceae</taxon>
        <taxon>Suessiales</taxon>
        <taxon>Symbiodiniaceae</taxon>
        <taxon>Symbiodinium</taxon>
    </lineage>
</organism>
<reference evidence="2" key="1">
    <citation type="submission" date="2021-02" db="EMBL/GenBank/DDBJ databases">
        <authorList>
            <person name="Dougan E. K."/>
            <person name="Rhodes N."/>
            <person name="Thang M."/>
            <person name="Chan C."/>
        </authorList>
    </citation>
    <scope>NUCLEOTIDE SEQUENCE</scope>
</reference>
<keyword evidence="3" id="KW-1185">Reference proteome</keyword>
<evidence type="ECO:0000313" key="2">
    <source>
        <dbReference type="EMBL" id="CAE7490547.1"/>
    </source>
</evidence>
<evidence type="ECO:0000313" key="3">
    <source>
        <dbReference type="Proteomes" id="UP000649617"/>
    </source>
</evidence>
<feature type="signal peptide" evidence="1">
    <location>
        <begin position="1"/>
        <end position="19"/>
    </location>
</feature>
<accession>A0A812STM7</accession>